<accession>A0A820RLE8</accession>
<proteinExistence type="predicted"/>
<dbReference type="AlphaFoldDB" id="A0A820RLE8"/>
<comment type="caution">
    <text evidence="1">The sequence shown here is derived from an EMBL/GenBank/DDBJ whole genome shotgun (WGS) entry which is preliminary data.</text>
</comment>
<organism evidence="1 2">
    <name type="scientific">Adineta steineri</name>
    <dbReference type="NCBI Taxonomy" id="433720"/>
    <lineage>
        <taxon>Eukaryota</taxon>
        <taxon>Metazoa</taxon>
        <taxon>Spiralia</taxon>
        <taxon>Gnathifera</taxon>
        <taxon>Rotifera</taxon>
        <taxon>Eurotatoria</taxon>
        <taxon>Bdelloidea</taxon>
        <taxon>Adinetida</taxon>
        <taxon>Adinetidae</taxon>
        <taxon>Adineta</taxon>
    </lineage>
</organism>
<sequence length="106" mass="12217">SLAPIYQQLKSSLLYTEAQCDENVQKFTIELDEMIQRLHTQIIELKTKSKDSSLLASDTRPETALEIILILQESLAQLNEKAKNYTTFQERFNQISKNSTKKRILG</sequence>
<dbReference type="EMBL" id="CAJOAZ010031268">
    <property type="protein sequence ID" value="CAF4439035.1"/>
    <property type="molecule type" value="Genomic_DNA"/>
</dbReference>
<feature type="non-terminal residue" evidence="1">
    <location>
        <position position="106"/>
    </location>
</feature>
<dbReference type="Proteomes" id="UP000663844">
    <property type="component" value="Unassembled WGS sequence"/>
</dbReference>
<name>A0A820RLE8_9BILA</name>
<protein>
    <submittedName>
        <fullName evidence="1">Uncharacterized protein</fullName>
    </submittedName>
</protein>
<gene>
    <name evidence="1" type="ORF">OXD698_LOCUS53700</name>
</gene>
<evidence type="ECO:0000313" key="2">
    <source>
        <dbReference type="Proteomes" id="UP000663844"/>
    </source>
</evidence>
<feature type="non-terminal residue" evidence="1">
    <location>
        <position position="1"/>
    </location>
</feature>
<reference evidence="1" key="1">
    <citation type="submission" date="2021-02" db="EMBL/GenBank/DDBJ databases">
        <authorList>
            <person name="Nowell W R."/>
        </authorList>
    </citation>
    <scope>NUCLEOTIDE SEQUENCE</scope>
</reference>
<evidence type="ECO:0000313" key="1">
    <source>
        <dbReference type="EMBL" id="CAF4439035.1"/>
    </source>
</evidence>